<evidence type="ECO:0000313" key="2">
    <source>
        <dbReference type="EMBL" id="QNH54064.1"/>
    </source>
</evidence>
<accession>A0A7G7VIX1</accession>
<gene>
    <name evidence="2" type="ORF">H1B31_09410</name>
</gene>
<dbReference type="EMBL" id="CP060204">
    <property type="protein sequence ID" value="QNH54064.1"/>
    <property type="molecule type" value="Genomic_DNA"/>
</dbReference>
<evidence type="ECO:0000313" key="3">
    <source>
        <dbReference type="Proteomes" id="UP000515480"/>
    </source>
</evidence>
<dbReference type="RefSeq" id="WP_185980125.1">
    <property type="nucleotide sequence ID" value="NZ_CP060204.1"/>
</dbReference>
<dbReference type="InterPro" id="IPR007383">
    <property type="entry name" value="DUF445"/>
</dbReference>
<protein>
    <submittedName>
        <fullName evidence="2">DUF445 domain-containing protein</fullName>
    </submittedName>
</protein>
<keyword evidence="3" id="KW-1185">Reference proteome</keyword>
<evidence type="ECO:0000256" key="1">
    <source>
        <dbReference type="SAM" id="Phobius"/>
    </source>
</evidence>
<dbReference type="AlphaFoldDB" id="A0A7G7VIX1"/>
<dbReference type="Proteomes" id="UP000515480">
    <property type="component" value="Chromosome"/>
</dbReference>
<name>A0A7G7VIX1_9FIRM</name>
<keyword evidence="1" id="KW-1133">Transmembrane helix</keyword>
<keyword evidence="1" id="KW-0812">Transmembrane</keyword>
<dbReference type="KEGG" id="stim:H1B31_09410"/>
<reference evidence="2 3" key="1">
    <citation type="submission" date="2020-07" db="EMBL/GenBank/DDBJ databases">
        <title>Complete genome and description of Selenomonas timonensis sp. nov., a new bacterium isolated from a gingivitis subject.</title>
        <authorList>
            <person name="Antezack A."/>
        </authorList>
    </citation>
    <scope>NUCLEOTIDE SEQUENCE [LARGE SCALE GENOMIC DNA]</scope>
    <source>
        <strain evidence="2 3">Marseille-Q3039</strain>
    </source>
</reference>
<proteinExistence type="predicted"/>
<feature type="transmembrane region" description="Helical" evidence="1">
    <location>
        <begin position="403"/>
        <end position="428"/>
    </location>
</feature>
<sequence length="429" mass="49628">MTRTWNKADTALLGSFLFFLLSLGLHLHFPQTLWTEGLLMVSEAALVGGVADWFAVTALFRKPLGFPYHTAILPRRRDSFIHAIVVMVQKEFFSRRKIFRHIEKIHLLPMLQEFLHKKETEEQLTGTVMHFIRASFLRKNNKKAIAYLSERFKALILREDPSESMRRFDTLSAENGWDRQALSRIAQLLAREVSAEETRHSIRETLAELEREKIGDGFLSRLLEVTNTVNLDEGAELIQRHTCNVLEELGRDGSPLQKNAVALLHDCISDLRQDDELLHLARELQERLAQELPIDETLARLFQGMRRHFQMDLNRAVDPIEEHMPAFYTQLQNILHLEYQHMLFLVEERTELQKIIAKVLYDLLARSALHAQTLVGVIVNNVLSRLTDDELNHLIYDKVEEDLLWIRVNGSLVGGCIGLLLFVCMNILR</sequence>
<organism evidence="2 3">
    <name type="scientific">Selenomonas timonae</name>
    <dbReference type="NCBI Taxonomy" id="2754044"/>
    <lineage>
        <taxon>Bacteria</taxon>
        <taxon>Bacillati</taxon>
        <taxon>Bacillota</taxon>
        <taxon>Negativicutes</taxon>
        <taxon>Selenomonadales</taxon>
        <taxon>Selenomonadaceae</taxon>
        <taxon>Selenomonas</taxon>
    </lineage>
</organism>
<keyword evidence="1" id="KW-0472">Membrane</keyword>
<dbReference type="Pfam" id="PF04286">
    <property type="entry name" value="DUF445"/>
    <property type="match status" value="1"/>
</dbReference>
<dbReference type="PANTHER" id="PTHR38442">
    <property type="entry name" value="INNER MEMBRANE PROTEIN-RELATED"/>
    <property type="match status" value="1"/>
</dbReference>
<dbReference type="GO" id="GO:0005886">
    <property type="term" value="C:plasma membrane"/>
    <property type="evidence" value="ECO:0007669"/>
    <property type="project" value="TreeGrafter"/>
</dbReference>
<dbReference type="PANTHER" id="PTHR38442:SF1">
    <property type="entry name" value="INNER MEMBRANE PROTEIN"/>
    <property type="match status" value="1"/>
</dbReference>